<feature type="domain" description="MOFRL-associated" evidence="1">
    <location>
        <begin position="26"/>
        <end position="155"/>
    </location>
</feature>
<organism evidence="2">
    <name type="scientific">marine sediment metagenome</name>
    <dbReference type="NCBI Taxonomy" id="412755"/>
    <lineage>
        <taxon>unclassified sequences</taxon>
        <taxon>metagenomes</taxon>
        <taxon>ecological metagenomes</taxon>
    </lineage>
</organism>
<evidence type="ECO:0000259" key="1">
    <source>
        <dbReference type="Pfam" id="PF13660"/>
    </source>
</evidence>
<evidence type="ECO:0000313" key="2">
    <source>
        <dbReference type="EMBL" id="GAH71064.1"/>
    </source>
</evidence>
<dbReference type="EMBL" id="BARU01033755">
    <property type="protein sequence ID" value="GAH71064.1"/>
    <property type="molecule type" value="Genomic_DNA"/>
</dbReference>
<dbReference type="InterPro" id="IPR039760">
    <property type="entry name" value="MOFRL_protein"/>
</dbReference>
<dbReference type="AlphaFoldDB" id="X1IYB1"/>
<accession>X1IYB1</accession>
<feature type="non-terminal residue" evidence="2">
    <location>
        <position position="155"/>
    </location>
</feature>
<comment type="caution">
    <text evidence="2">The sequence shown here is derived from an EMBL/GenBank/DDBJ whole genome shotgun (WGS) entry which is preliminary data.</text>
</comment>
<dbReference type="SUPFAM" id="SSF82544">
    <property type="entry name" value="GckA/TtuD-like"/>
    <property type="match status" value="1"/>
</dbReference>
<dbReference type="InterPro" id="IPR025286">
    <property type="entry name" value="MOFRL_assoc_dom"/>
</dbReference>
<dbReference type="GO" id="GO:0005737">
    <property type="term" value="C:cytoplasm"/>
    <property type="evidence" value="ECO:0007669"/>
    <property type="project" value="TreeGrafter"/>
</dbReference>
<dbReference type="InterPro" id="IPR038614">
    <property type="entry name" value="GK_N_sf"/>
</dbReference>
<sequence>MFVKNRSSIVKLSRNFSEEKILTSLVDIVEFILEQAQPRNLLSSFISFSDDKLVIKDDSYDLNSYENFYLISFGKASQTMSRWFLERFTRSFSRIILVSPDDQISDLPDLDNFHFHKTGHPKPDQNSLDAAEEVISLLKESTSKDLCIFLISGGG</sequence>
<protein>
    <recommendedName>
        <fullName evidence="1">MOFRL-associated domain-containing protein</fullName>
    </recommendedName>
</protein>
<dbReference type="PANTHER" id="PTHR12227:SF0">
    <property type="entry name" value="GLYCERATE KINASE"/>
    <property type="match status" value="1"/>
</dbReference>
<dbReference type="Gene3D" id="3.40.50.10180">
    <property type="entry name" value="Glycerate kinase, MOFRL-like N-terminal domain"/>
    <property type="match status" value="1"/>
</dbReference>
<reference evidence="2" key="1">
    <citation type="journal article" date="2014" name="Front. Microbiol.">
        <title>High frequency of phylogenetically diverse reductive dehalogenase-homologous genes in deep subseafloor sedimentary metagenomes.</title>
        <authorList>
            <person name="Kawai M."/>
            <person name="Futagami T."/>
            <person name="Toyoda A."/>
            <person name="Takaki Y."/>
            <person name="Nishi S."/>
            <person name="Hori S."/>
            <person name="Arai W."/>
            <person name="Tsubouchi T."/>
            <person name="Morono Y."/>
            <person name="Uchiyama I."/>
            <person name="Ito T."/>
            <person name="Fujiyama A."/>
            <person name="Inagaki F."/>
            <person name="Takami H."/>
        </authorList>
    </citation>
    <scope>NUCLEOTIDE SEQUENCE</scope>
    <source>
        <strain evidence="2">Expedition CK06-06</strain>
    </source>
</reference>
<dbReference type="PANTHER" id="PTHR12227">
    <property type="entry name" value="GLYCERATE KINASE"/>
    <property type="match status" value="1"/>
</dbReference>
<dbReference type="Pfam" id="PF13660">
    <property type="entry name" value="DUF4147"/>
    <property type="match status" value="1"/>
</dbReference>
<gene>
    <name evidence="2" type="ORF">S03H2_53064</name>
</gene>
<dbReference type="GO" id="GO:0008887">
    <property type="term" value="F:glycerate kinase activity"/>
    <property type="evidence" value="ECO:0007669"/>
    <property type="project" value="InterPro"/>
</dbReference>
<proteinExistence type="predicted"/>
<name>X1IYB1_9ZZZZ</name>